<dbReference type="Pfam" id="PF03572">
    <property type="entry name" value="Peptidase_S41"/>
    <property type="match status" value="1"/>
</dbReference>
<dbReference type="PANTHER" id="PTHR32060">
    <property type="entry name" value="TAIL-SPECIFIC PROTEASE"/>
    <property type="match status" value="1"/>
</dbReference>
<dbReference type="InterPro" id="IPR029045">
    <property type="entry name" value="ClpP/crotonase-like_dom_sf"/>
</dbReference>
<protein>
    <submittedName>
        <fullName evidence="3">S41 family peptidase</fullName>
    </submittedName>
</protein>
<dbReference type="InterPro" id="IPR005151">
    <property type="entry name" value="Tail-specific_protease"/>
</dbReference>
<organism evidence="3 4">
    <name type="scientific">Nibrella viscosa</name>
    <dbReference type="NCBI Taxonomy" id="1084524"/>
    <lineage>
        <taxon>Bacteria</taxon>
        <taxon>Pseudomonadati</taxon>
        <taxon>Bacteroidota</taxon>
        <taxon>Cytophagia</taxon>
        <taxon>Cytophagales</taxon>
        <taxon>Spirosomataceae</taxon>
        <taxon>Nibrella</taxon>
    </lineage>
</organism>
<dbReference type="SMART" id="SM00245">
    <property type="entry name" value="TSPc"/>
    <property type="match status" value="1"/>
</dbReference>
<gene>
    <name evidence="3" type="ORF">GCM10023187_39390</name>
</gene>
<proteinExistence type="predicted"/>
<evidence type="ECO:0000259" key="2">
    <source>
        <dbReference type="SMART" id="SM00245"/>
    </source>
</evidence>
<sequence>MRLFTLLIGLAVCVAFRSTAQQSGNGYDPYQLYSVEQLRQDFAVLRKTLEDRHPSIYRYSSREEMNRYFDDVYCQLHRPMTETAFGDLLRPLIVQIRCGHTDLQESLSYRRWRSKPKPEWLPFDIILANNRLYIGRNRSTDSTLVPGTEVVKLGSHPVSEVVTFAKNRWPSDGYNETFKDYFLELYFLEEVYWKHFDGQSPWTVTVRDTTGCERITTIQRKPRITGSELNPVPFNANVPTEKPDKLTRAIRKIRKVSPGPQKLDQDEVKQQLMRSLQFPASDSSVAILIINGFSYEKHESFHRDVFRTLKQAHTRSLIIDLRQNMGGNAEIGADLMAYLIDSTFRQVDRAECRVRKPNAWAYFDRKEKRLLRQNFRYLGKGNGRYLFGKSNVGWMEPADEYKFKGNVYVLTSGRTFSAASIFAASLKAQRPVKVIGQETGGGEAGCNGGIIQTLTLPNTRLRVRFPIFWIATASQQPDQGRGVMPDIPVTYAVWDRIRQRDLEVERALKLAMEDQGATVRK</sequence>
<keyword evidence="1" id="KW-0732">Signal</keyword>
<comment type="caution">
    <text evidence="3">The sequence shown here is derived from an EMBL/GenBank/DDBJ whole genome shotgun (WGS) entry which is preliminary data.</text>
</comment>
<dbReference type="Gene3D" id="3.90.226.10">
    <property type="entry name" value="2-enoyl-CoA Hydratase, Chain A, domain 1"/>
    <property type="match status" value="1"/>
</dbReference>
<keyword evidence="4" id="KW-1185">Reference proteome</keyword>
<dbReference type="EMBL" id="BAABHB010000009">
    <property type="protein sequence ID" value="GAA4412387.1"/>
    <property type="molecule type" value="Genomic_DNA"/>
</dbReference>
<evidence type="ECO:0000313" key="4">
    <source>
        <dbReference type="Proteomes" id="UP001500936"/>
    </source>
</evidence>
<dbReference type="RefSeq" id="WP_345269653.1">
    <property type="nucleotide sequence ID" value="NZ_BAABHB010000009.1"/>
</dbReference>
<dbReference type="PANTHER" id="PTHR32060:SF30">
    <property type="entry name" value="CARBOXY-TERMINAL PROCESSING PROTEASE CTPA"/>
    <property type="match status" value="1"/>
</dbReference>
<accession>A0ABP8KPA3</accession>
<name>A0ABP8KPA3_9BACT</name>
<feature type="domain" description="Tail specific protease" evidence="2">
    <location>
        <begin position="243"/>
        <end position="490"/>
    </location>
</feature>
<feature type="chain" id="PRO_5047164355" evidence="1">
    <location>
        <begin position="21"/>
        <end position="521"/>
    </location>
</feature>
<dbReference type="Proteomes" id="UP001500936">
    <property type="component" value="Unassembled WGS sequence"/>
</dbReference>
<feature type="signal peptide" evidence="1">
    <location>
        <begin position="1"/>
        <end position="20"/>
    </location>
</feature>
<evidence type="ECO:0000256" key="1">
    <source>
        <dbReference type="SAM" id="SignalP"/>
    </source>
</evidence>
<evidence type="ECO:0000313" key="3">
    <source>
        <dbReference type="EMBL" id="GAA4412387.1"/>
    </source>
</evidence>
<reference evidence="4" key="1">
    <citation type="journal article" date="2019" name="Int. J. Syst. Evol. Microbiol.">
        <title>The Global Catalogue of Microorganisms (GCM) 10K type strain sequencing project: providing services to taxonomists for standard genome sequencing and annotation.</title>
        <authorList>
            <consortium name="The Broad Institute Genomics Platform"/>
            <consortium name="The Broad Institute Genome Sequencing Center for Infectious Disease"/>
            <person name="Wu L."/>
            <person name="Ma J."/>
        </authorList>
    </citation>
    <scope>NUCLEOTIDE SEQUENCE [LARGE SCALE GENOMIC DNA]</scope>
    <source>
        <strain evidence="4">JCM 17925</strain>
    </source>
</reference>
<dbReference type="SUPFAM" id="SSF52096">
    <property type="entry name" value="ClpP/crotonase"/>
    <property type="match status" value="1"/>
</dbReference>